<evidence type="ECO:0008006" key="4">
    <source>
        <dbReference type="Google" id="ProtNLM"/>
    </source>
</evidence>
<name>A0A7H2BJ89_9MICC</name>
<evidence type="ECO:0000313" key="2">
    <source>
        <dbReference type="EMBL" id="QNV39735.1"/>
    </source>
</evidence>
<keyword evidence="3" id="KW-1185">Reference proteome</keyword>
<organism evidence="2 3">
    <name type="scientific">Rothia amarae</name>
    <dbReference type="NCBI Taxonomy" id="169480"/>
    <lineage>
        <taxon>Bacteria</taxon>
        <taxon>Bacillati</taxon>
        <taxon>Actinomycetota</taxon>
        <taxon>Actinomycetes</taxon>
        <taxon>Micrococcales</taxon>
        <taxon>Micrococcaceae</taxon>
        <taxon>Rothia</taxon>
    </lineage>
</organism>
<keyword evidence="1" id="KW-0812">Transmembrane</keyword>
<accession>A0A7H2BJ89</accession>
<keyword evidence="1" id="KW-1133">Transmembrane helix</keyword>
<dbReference type="RefSeq" id="WP_068170929.1">
    <property type="nucleotide sequence ID" value="NZ_CP061538.1"/>
</dbReference>
<dbReference type="AlphaFoldDB" id="A0A7H2BJ89"/>
<gene>
    <name evidence="2" type="ORF">IDM48_10335</name>
</gene>
<dbReference type="KEGG" id="rama:IDM48_10335"/>
<proteinExistence type="predicted"/>
<feature type="transmembrane region" description="Helical" evidence="1">
    <location>
        <begin position="43"/>
        <end position="65"/>
    </location>
</feature>
<dbReference type="EMBL" id="CP061538">
    <property type="protein sequence ID" value="QNV39735.1"/>
    <property type="molecule type" value="Genomic_DNA"/>
</dbReference>
<evidence type="ECO:0000313" key="3">
    <source>
        <dbReference type="Proteomes" id="UP000516421"/>
    </source>
</evidence>
<protein>
    <recommendedName>
        <fullName evidence="4">DUF3817 domain-containing protein</fullName>
    </recommendedName>
</protein>
<keyword evidence="1" id="KW-0472">Membrane</keyword>
<feature type="transmembrane region" description="Helical" evidence="1">
    <location>
        <begin position="12"/>
        <end position="31"/>
    </location>
</feature>
<dbReference type="Proteomes" id="UP000516421">
    <property type="component" value="Chromosome"/>
</dbReference>
<evidence type="ECO:0000256" key="1">
    <source>
        <dbReference type="SAM" id="Phobius"/>
    </source>
</evidence>
<reference evidence="2 3" key="1">
    <citation type="submission" date="2020-09" db="EMBL/GenBank/DDBJ databases">
        <title>Investigation of environmental microbe.</title>
        <authorList>
            <person name="Ou Y."/>
            <person name="Kang Q."/>
        </authorList>
    </citation>
    <scope>NUCLEOTIDE SEQUENCE [LARGE SCALE GENOMIC DNA]</scope>
    <source>
        <strain evidence="2 3">KJZ-9</strain>
    </source>
</reference>
<sequence length="69" mass="7750">MNPLLPTGWELFITVVGIIHVVLLLAVIFRVGFDKWLAPEHKIFLLIISLLVPIIGPAMSLLVTFRTNK</sequence>